<dbReference type="InterPro" id="IPR001585">
    <property type="entry name" value="TAL/FSA"/>
</dbReference>
<dbReference type="PANTHER" id="PTHR10683:SF31">
    <property type="entry name" value="TRANSALDOLASE"/>
    <property type="match status" value="1"/>
</dbReference>
<protein>
    <recommendedName>
        <fullName evidence="5 11">Transaldolase</fullName>
        <ecNumber evidence="5 11">2.2.1.2</ecNumber>
    </recommendedName>
</protein>
<dbReference type="GO" id="GO:0005737">
    <property type="term" value="C:cytoplasm"/>
    <property type="evidence" value="ECO:0007669"/>
    <property type="project" value="UniProtKB-SubCell"/>
</dbReference>
<evidence type="ECO:0000256" key="5">
    <source>
        <dbReference type="ARBA" id="ARBA00013151"/>
    </source>
</evidence>
<dbReference type="EMBL" id="UETB01000001">
    <property type="protein sequence ID" value="SSA36964.1"/>
    <property type="molecule type" value="Genomic_DNA"/>
</dbReference>
<dbReference type="Pfam" id="PF00923">
    <property type="entry name" value="TAL_FSA"/>
    <property type="match status" value="1"/>
</dbReference>
<dbReference type="AlphaFoldDB" id="A0A2Y8ZY01"/>
<feature type="active site" description="Schiff-base intermediate with substrate" evidence="11">
    <location>
        <position position="143"/>
    </location>
</feature>
<comment type="similarity">
    <text evidence="4 11">Belongs to the transaldolase family. Type 2 subfamily.</text>
</comment>
<keyword evidence="6 11" id="KW-0963">Cytoplasm</keyword>
<keyword evidence="13" id="KW-1185">Reference proteome</keyword>
<dbReference type="GO" id="GO:0005975">
    <property type="term" value="P:carbohydrate metabolic process"/>
    <property type="evidence" value="ECO:0007669"/>
    <property type="project" value="InterPro"/>
</dbReference>
<dbReference type="NCBIfam" id="NF002881">
    <property type="entry name" value="PRK03343.1"/>
    <property type="match status" value="1"/>
</dbReference>
<sequence>MTNHLAELSELGVSVWLDDLSRERLEGGGAQSLASLLAEDHVVGVTTNPSIFASALSEGNRYDADLAALAADGADVSTAITALTTSDVRNACDRFLDVYERTGGVDGRVSIEVDPYVAHDTEATIAQARELWKLVDRPNLLVKIPATNEGLPAITEAIAEGISVNVTLIFSLDRYRAVARAYTDGLERAQLAGVDLSTIHSVASFFVSRIDAAVDAKLDALDDDDARALRGEVAVANARLAYEAFEEIFGTERWQALAAAGARPQRLLWASTGVKDPAYPDTRYVDELVTSGVVNTMPEATLRAVADHANLRGDTVRGRYAEAREVLDGLERLGISYAEIMDALETEGVKKFQQSWDQLSERVETGLQAPGRQ</sequence>
<dbReference type="OrthoDB" id="9809101at2"/>
<evidence type="ECO:0000256" key="10">
    <source>
        <dbReference type="ARBA" id="ARBA00048810"/>
    </source>
</evidence>
<dbReference type="SUPFAM" id="SSF51569">
    <property type="entry name" value="Aldolase"/>
    <property type="match status" value="1"/>
</dbReference>
<keyword evidence="7 11" id="KW-0808">Transferase</keyword>
<dbReference type="GO" id="GO:0004801">
    <property type="term" value="F:transaldolase activity"/>
    <property type="evidence" value="ECO:0007669"/>
    <property type="project" value="UniProtKB-UniRule"/>
</dbReference>
<dbReference type="InterPro" id="IPR004732">
    <property type="entry name" value="Transaldolase_2"/>
</dbReference>
<name>A0A2Y8ZY01_9MICO</name>
<evidence type="ECO:0000256" key="9">
    <source>
        <dbReference type="ARBA" id="ARBA00023270"/>
    </source>
</evidence>
<dbReference type="PROSITE" id="PS01054">
    <property type="entry name" value="TRANSALDOLASE_1"/>
    <property type="match status" value="1"/>
</dbReference>
<proteinExistence type="inferred from homology"/>
<dbReference type="GO" id="GO:0006098">
    <property type="term" value="P:pentose-phosphate shunt"/>
    <property type="evidence" value="ECO:0007669"/>
    <property type="project" value="UniProtKB-UniRule"/>
</dbReference>
<dbReference type="PIRSF" id="PIRSF036915">
    <property type="entry name" value="Trnald_Bac_Plnt"/>
    <property type="match status" value="1"/>
</dbReference>
<organism evidence="12 13">
    <name type="scientific">Georgenia satyanarayanai</name>
    <dbReference type="NCBI Taxonomy" id="860221"/>
    <lineage>
        <taxon>Bacteria</taxon>
        <taxon>Bacillati</taxon>
        <taxon>Actinomycetota</taxon>
        <taxon>Actinomycetes</taxon>
        <taxon>Micrococcales</taxon>
        <taxon>Bogoriellaceae</taxon>
        <taxon>Georgenia</taxon>
    </lineage>
</organism>
<comment type="catalytic activity">
    <reaction evidence="10 11">
        <text>D-sedoheptulose 7-phosphate + D-glyceraldehyde 3-phosphate = D-erythrose 4-phosphate + beta-D-fructose 6-phosphate</text>
        <dbReference type="Rhea" id="RHEA:17053"/>
        <dbReference type="ChEBI" id="CHEBI:16897"/>
        <dbReference type="ChEBI" id="CHEBI:57483"/>
        <dbReference type="ChEBI" id="CHEBI:57634"/>
        <dbReference type="ChEBI" id="CHEBI:59776"/>
        <dbReference type="EC" id="2.2.1.2"/>
    </reaction>
</comment>
<dbReference type="CDD" id="cd00955">
    <property type="entry name" value="Transaldolase_like"/>
    <property type="match status" value="1"/>
</dbReference>
<evidence type="ECO:0000256" key="1">
    <source>
        <dbReference type="ARBA" id="ARBA00003518"/>
    </source>
</evidence>
<evidence type="ECO:0000313" key="12">
    <source>
        <dbReference type="EMBL" id="SSA36964.1"/>
    </source>
</evidence>
<dbReference type="EC" id="2.2.1.2" evidence="5 11"/>
<evidence type="ECO:0000256" key="8">
    <source>
        <dbReference type="ARBA" id="ARBA00023126"/>
    </source>
</evidence>
<dbReference type="RefSeq" id="WP_110851088.1">
    <property type="nucleotide sequence ID" value="NZ_QKLZ01000001.1"/>
</dbReference>
<dbReference type="Gene3D" id="3.20.20.70">
    <property type="entry name" value="Aldolase class I"/>
    <property type="match status" value="1"/>
</dbReference>
<evidence type="ECO:0000256" key="4">
    <source>
        <dbReference type="ARBA" id="ARBA00008426"/>
    </source>
</evidence>
<comment type="function">
    <text evidence="1 11">Transaldolase is important for the balance of metabolites in the pentose-phosphate pathway.</text>
</comment>
<dbReference type="HAMAP" id="MF_00493">
    <property type="entry name" value="Transaldolase_2"/>
    <property type="match status" value="1"/>
</dbReference>
<dbReference type="PANTHER" id="PTHR10683">
    <property type="entry name" value="TRANSALDOLASE"/>
    <property type="match status" value="1"/>
</dbReference>
<comment type="pathway">
    <text evidence="3 11">Carbohydrate degradation; pentose phosphate pathway; D-glyceraldehyde 3-phosphate and beta-D-fructose 6-phosphate from D-ribose 5-phosphate and D-xylulose 5-phosphate (non-oxidative stage): step 2/3.</text>
</comment>
<evidence type="ECO:0000256" key="2">
    <source>
        <dbReference type="ARBA" id="ARBA00004496"/>
    </source>
</evidence>
<evidence type="ECO:0000313" key="13">
    <source>
        <dbReference type="Proteomes" id="UP000250222"/>
    </source>
</evidence>
<dbReference type="Proteomes" id="UP000250222">
    <property type="component" value="Unassembled WGS sequence"/>
</dbReference>
<dbReference type="UniPathway" id="UPA00115">
    <property type="reaction ID" value="UER00414"/>
</dbReference>
<evidence type="ECO:0000256" key="7">
    <source>
        <dbReference type="ARBA" id="ARBA00022679"/>
    </source>
</evidence>
<dbReference type="InterPro" id="IPR013785">
    <property type="entry name" value="Aldolase_TIM"/>
</dbReference>
<gene>
    <name evidence="11" type="primary">tal</name>
    <name evidence="12" type="ORF">SAMN05216184_101622</name>
</gene>
<dbReference type="InterPro" id="IPR018225">
    <property type="entry name" value="Transaldolase_AS"/>
</dbReference>
<evidence type="ECO:0000256" key="3">
    <source>
        <dbReference type="ARBA" id="ARBA00004857"/>
    </source>
</evidence>
<reference evidence="12 13" key="1">
    <citation type="submission" date="2016-10" db="EMBL/GenBank/DDBJ databases">
        <authorList>
            <person name="Cai Z."/>
        </authorList>
    </citation>
    <scope>NUCLEOTIDE SEQUENCE [LARGE SCALE GENOMIC DNA]</scope>
    <source>
        <strain evidence="12 13">CGMCC 1.10826</strain>
    </source>
</reference>
<accession>A0A2Y8ZY01</accession>
<evidence type="ECO:0000256" key="11">
    <source>
        <dbReference type="HAMAP-Rule" id="MF_00493"/>
    </source>
</evidence>
<comment type="subcellular location">
    <subcellularLocation>
        <location evidence="2 11">Cytoplasm</location>
    </subcellularLocation>
</comment>
<evidence type="ECO:0000256" key="6">
    <source>
        <dbReference type="ARBA" id="ARBA00022490"/>
    </source>
</evidence>
<keyword evidence="8 11" id="KW-0570">Pentose shunt</keyword>
<dbReference type="NCBIfam" id="TIGR00876">
    <property type="entry name" value="tal_mycobact"/>
    <property type="match status" value="1"/>
</dbReference>
<keyword evidence="9 11" id="KW-0704">Schiff base</keyword>